<comment type="subunit">
    <text evidence="4">Part of the 30S ribosomal subunit.</text>
</comment>
<comment type="similarity">
    <text evidence="1 4">Belongs to the universal ribosomal protein uS10 family.</text>
</comment>
<dbReference type="GO" id="GO:0006412">
    <property type="term" value="P:translation"/>
    <property type="evidence" value="ECO:0007669"/>
    <property type="project" value="UniProtKB-UniRule"/>
</dbReference>
<dbReference type="GO" id="GO:0000049">
    <property type="term" value="F:tRNA binding"/>
    <property type="evidence" value="ECO:0007669"/>
    <property type="project" value="UniProtKB-UniRule"/>
</dbReference>
<accession>A0A5N5U2C9</accession>
<dbReference type="Proteomes" id="UP000326865">
    <property type="component" value="Unassembled WGS sequence"/>
</dbReference>
<evidence type="ECO:0000313" key="10">
    <source>
        <dbReference type="Proteomes" id="UP000326302"/>
    </source>
</evidence>
<keyword evidence="2 4" id="KW-0689">Ribosomal protein</keyword>
<dbReference type="AlphaFoldDB" id="A0A5N5UJB9"/>
<proteinExistence type="inferred from homology"/>
<dbReference type="EMBL" id="QJOW01000001">
    <property type="protein sequence ID" value="KAB7518551.1"/>
    <property type="molecule type" value="Genomic_DNA"/>
</dbReference>
<evidence type="ECO:0000313" key="8">
    <source>
        <dbReference type="EMBL" id="KAB7518551.1"/>
    </source>
</evidence>
<dbReference type="SUPFAM" id="SSF54999">
    <property type="entry name" value="Ribosomal protein S10"/>
    <property type="match status" value="1"/>
</dbReference>
<feature type="domain" description="Small ribosomal subunit protein uS10" evidence="5">
    <location>
        <begin position="6"/>
        <end position="98"/>
    </location>
</feature>
<evidence type="ECO:0000313" key="6">
    <source>
        <dbReference type="EMBL" id="KAB7512625.1"/>
    </source>
</evidence>
<evidence type="ECO:0000259" key="5">
    <source>
        <dbReference type="SMART" id="SM01403"/>
    </source>
</evidence>
<organism evidence="8 10">
    <name type="scientific">Halosegnis rubeus</name>
    <dbReference type="NCBI Taxonomy" id="2212850"/>
    <lineage>
        <taxon>Archaea</taxon>
        <taxon>Methanobacteriati</taxon>
        <taxon>Methanobacteriota</taxon>
        <taxon>Stenosarchaea group</taxon>
        <taxon>Halobacteria</taxon>
        <taxon>Halobacteriales</taxon>
        <taxon>Natronomonadaceae</taxon>
        <taxon>Halosegnis</taxon>
    </lineage>
</organism>
<evidence type="ECO:0000313" key="11">
    <source>
        <dbReference type="Proteomes" id="UP000326865"/>
    </source>
</evidence>
<dbReference type="OrthoDB" id="333791at2157"/>
<dbReference type="InterPro" id="IPR001848">
    <property type="entry name" value="Ribosomal_uS10"/>
</dbReference>
<dbReference type="GO" id="GO:1990904">
    <property type="term" value="C:ribonucleoprotein complex"/>
    <property type="evidence" value="ECO:0007669"/>
    <property type="project" value="UniProtKB-KW"/>
</dbReference>
<dbReference type="Pfam" id="PF00338">
    <property type="entry name" value="Ribosomal_S10"/>
    <property type="match status" value="1"/>
</dbReference>
<accession>A0A5N5UAI0</accession>
<comment type="caution">
    <text evidence="8">The sequence shown here is derived from an EMBL/GenBank/DDBJ whole genome shotgun (WGS) entry which is preliminary data.</text>
</comment>
<evidence type="ECO:0000313" key="9">
    <source>
        <dbReference type="Proteomes" id="UP000326207"/>
    </source>
</evidence>
<sequence>MPFVTKLSFESGDREVLDRVVNDIKERAAHKGVQLKGPHPHPATEVSAPQYKRLQPGDGFEPWKFSVYTRDIEIHDHDQFAREVAGDEYPESIHVEANVEQRSGVGT</sequence>
<protein>
    <recommendedName>
        <fullName evidence="4">Small ribosomal subunit protein uS10</fullName>
    </recommendedName>
</protein>
<name>A0A5N5UJB9_9EURY</name>
<evidence type="ECO:0000313" key="7">
    <source>
        <dbReference type="EMBL" id="KAB7515547.1"/>
    </source>
</evidence>
<dbReference type="Gene3D" id="3.30.70.600">
    <property type="entry name" value="Ribosomal protein S10 domain"/>
    <property type="match status" value="1"/>
</dbReference>
<evidence type="ECO:0000256" key="2">
    <source>
        <dbReference type="ARBA" id="ARBA00022980"/>
    </source>
</evidence>
<dbReference type="HAMAP" id="MF_00508">
    <property type="entry name" value="Ribosomal_uS10"/>
    <property type="match status" value="1"/>
</dbReference>
<dbReference type="InterPro" id="IPR036838">
    <property type="entry name" value="Ribosomal_uS10_dom_sf"/>
</dbReference>
<dbReference type="GO" id="GO:0003735">
    <property type="term" value="F:structural constituent of ribosome"/>
    <property type="evidence" value="ECO:0007669"/>
    <property type="project" value="InterPro"/>
</dbReference>
<keyword evidence="3 4" id="KW-0687">Ribonucleoprotein</keyword>
<dbReference type="EMBL" id="QKKZ01000007">
    <property type="protein sequence ID" value="KAB7512625.1"/>
    <property type="molecule type" value="Genomic_DNA"/>
</dbReference>
<dbReference type="SMART" id="SM01403">
    <property type="entry name" value="Ribosomal_S10"/>
    <property type="match status" value="1"/>
</dbReference>
<evidence type="ECO:0000256" key="4">
    <source>
        <dbReference type="HAMAP-Rule" id="MF_00508"/>
    </source>
</evidence>
<dbReference type="InterPro" id="IPR027486">
    <property type="entry name" value="Ribosomal_uS10_dom"/>
</dbReference>
<evidence type="ECO:0000256" key="3">
    <source>
        <dbReference type="ARBA" id="ARBA00023274"/>
    </source>
</evidence>
<keyword evidence="11" id="KW-1185">Reference proteome</keyword>
<dbReference type="EMBL" id="QMDY01000007">
    <property type="protein sequence ID" value="KAB7515547.1"/>
    <property type="molecule type" value="Genomic_DNA"/>
</dbReference>
<accession>A0A5N5UJB9</accession>
<dbReference type="Proteomes" id="UP000326302">
    <property type="component" value="Unassembled WGS sequence"/>
</dbReference>
<gene>
    <name evidence="4" type="primary">rps10</name>
    <name evidence="6" type="ORF">DM867_11935</name>
    <name evidence="8" type="ORF">DMP03_04135</name>
    <name evidence="7" type="ORF">DP108_11330</name>
</gene>
<comment type="function">
    <text evidence="4">Involved in the binding of tRNA to the ribosomes.</text>
</comment>
<dbReference type="GO" id="GO:0005840">
    <property type="term" value="C:ribosome"/>
    <property type="evidence" value="ECO:0007669"/>
    <property type="project" value="UniProtKB-KW"/>
</dbReference>
<dbReference type="RefSeq" id="WP_152119433.1">
    <property type="nucleotide sequence ID" value="NZ_QJOW01000001.1"/>
</dbReference>
<evidence type="ECO:0000256" key="1">
    <source>
        <dbReference type="ARBA" id="ARBA00007102"/>
    </source>
</evidence>
<reference evidence="9 10" key="1">
    <citation type="submission" date="2019-10" db="EMBL/GenBank/DDBJ databases">
        <title>Unraveling microbial dark matter from salterns through culturing: the case of the genus Halosegnis.</title>
        <authorList>
            <person name="Duran-Viseras A."/>
            <person name="Andrei A.-S."/>
            <person name="Vera-Gargallo B."/>
            <person name="Ghai R."/>
            <person name="Sanchez-Porro C."/>
            <person name="Ventosa A."/>
        </authorList>
    </citation>
    <scope>NUCLEOTIDE SEQUENCE [LARGE SCALE GENOMIC DNA]</scope>
    <source>
        <strain evidence="8 10">F17-44</strain>
        <strain evidence="6 11">F18-79</strain>
        <strain evidence="7 9">F19-13</strain>
    </source>
</reference>
<dbReference type="Proteomes" id="UP000326207">
    <property type="component" value="Unassembled WGS sequence"/>
</dbReference>